<gene>
    <name evidence="1" type="ORF">IGC_04964</name>
</gene>
<dbReference type="AlphaFoldDB" id="J8CN09"/>
<dbReference type="PATRIC" id="fig|1053206.3.peg.5075"/>
<dbReference type="HOGENOM" id="CLU_2366887_0_0_9"/>
<name>J8CN09_BACCE</name>
<evidence type="ECO:0000313" key="2">
    <source>
        <dbReference type="Proteomes" id="UP000006977"/>
    </source>
</evidence>
<dbReference type="RefSeq" id="WP_002150979.1">
    <property type="nucleotide sequence ID" value="NZ_JH792149.1"/>
</dbReference>
<evidence type="ECO:0000313" key="1">
    <source>
        <dbReference type="EMBL" id="EJQ74161.1"/>
    </source>
</evidence>
<sequence>MALIVPKRVYCKEDIKKDEQALVIVPYPKRKGFTDQEVQLEKFSQADRFFKWNTIMQRLLSDDIEIYFVGSSRLVKQWEKLFVGCYYYQHMKKSI</sequence>
<accession>J8CN09</accession>
<protein>
    <submittedName>
        <fullName evidence="1">Uncharacterized protein</fullName>
    </submittedName>
</protein>
<dbReference type="EMBL" id="AHEA01000042">
    <property type="protein sequence ID" value="EJQ74161.1"/>
    <property type="molecule type" value="Genomic_DNA"/>
</dbReference>
<dbReference type="Proteomes" id="UP000006977">
    <property type="component" value="Unassembled WGS sequence"/>
</dbReference>
<proteinExistence type="predicted"/>
<reference evidence="1 2" key="1">
    <citation type="submission" date="2012-04" db="EMBL/GenBank/DDBJ databases">
        <title>The Genome Sequence of Bacillus cereus HuA4-10.</title>
        <authorList>
            <consortium name="The Broad Institute Genome Sequencing Platform"/>
            <consortium name="The Broad Institute Genome Sequencing Center for Infectious Disease"/>
            <person name="Feldgarden M."/>
            <person name="Van der Auwera G.A."/>
            <person name="Mahillon J."/>
            <person name="Duprez V."/>
            <person name="Timmery S."/>
            <person name="Mattelet C."/>
            <person name="Dierick K."/>
            <person name="Sun M."/>
            <person name="Yu Z."/>
            <person name="Zhu L."/>
            <person name="Hu X."/>
            <person name="Shank E.B."/>
            <person name="Swiecicka I."/>
            <person name="Hansen B.M."/>
            <person name="Andrup L."/>
            <person name="Young S.K."/>
            <person name="Zeng Q."/>
            <person name="Gargeya S."/>
            <person name="Fitzgerald M."/>
            <person name="Haas B."/>
            <person name="Abouelleil A."/>
            <person name="Alvarado L."/>
            <person name="Arachchi H.M."/>
            <person name="Berlin A."/>
            <person name="Chapman S.B."/>
            <person name="Goldberg J."/>
            <person name="Griggs A."/>
            <person name="Gujja S."/>
            <person name="Hansen M."/>
            <person name="Howarth C."/>
            <person name="Imamovic A."/>
            <person name="Larimer J."/>
            <person name="McCowen C."/>
            <person name="Montmayeur A."/>
            <person name="Murphy C."/>
            <person name="Neiman D."/>
            <person name="Pearson M."/>
            <person name="Priest M."/>
            <person name="Roberts A."/>
            <person name="Saif S."/>
            <person name="Shea T."/>
            <person name="Sisk P."/>
            <person name="Sykes S."/>
            <person name="Wortman J."/>
            <person name="Nusbaum C."/>
            <person name="Birren B."/>
        </authorList>
    </citation>
    <scope>NUCLEOTIDE SEQUENCE [LARGE SCALE GENOMIC DNA]</scope>
    <source>
        <strain evidence="1 2">HuA4-10</strain>
    </source>
</reference>
<organism evidence="1 2">
    <name type="scientific">Bacillus cereus HuA4-10</name>
    <dbReference type="NCBI Taxonomy" id="1053206"/>
    <lineage>
        <taxon>Bacteria</taxon>
        <taxon>Bacillati</taxon>
        <taxon>Bacillota</taxon>
        <taxon>Bacilli</taxon>
        <taxon>Bacillales</taxon>
        <taxon>Bacillaceae</taxon>
        <taxon>Bacillus</taxon>
        <taxon>Bacillus cereus group</taxon>
    </lineage>
</organism>
<comment type="caution">
    <text evidence="1">The sequence shown here is derived from an EMBL/GenBank/DDBJ whole genome shotgun (WGS) entry which is preliminary data.</text>
</comment>